<evidence type="ECO:0000313" key="4">
    <source>
        <dbReference type="Proteomes" id="UP001500755"/>
    </source>
</evidence>
<dbReference type="Gene3D" id="3.40.50.1820">
    <property type="entry name" value="alpha/beta hydrolase"/>
    <property type="match status" value="1"/>
</dbReference>
<sequence>MPTRHTFEVTASSSAALPTAVWEYPAVRGDLLGASARPVLLVHGFRGDHHGMNLIARDLRSRQVFVPDLPGFGETPPLAEGLTLQAYTAWLDALVHEIARRTGRSPLVVGHSFGSILVAHWAAGSDGASDLSPTRTTDVLAFINPITSPALEGPSRFMTALARFYYAVSAKLPERAGLAVLGHPLIVRIMSEVMATTRDRGLRRYIHDQHARYFSTFSDRDSLAEAFDVSVSHTVREVEQSLMMPVHVIAGTADAVAPEPGTRAFVAALPRASVEWFSGVGHLVHYERPLRTAQSLEEFWTREGV</sequence>
<keyword evidence="4" id="KW-1185">Reference proteome</keyword>
<evidence type="ECO:0000256" key="1">
    <source>
        <dbReference type="ARBA" id="ARBA00022801"/>
    </source>
</evidence>
<dbReference type="PANTHER" id="PTHR43798:SF31">
    <property type="entry name" value="AB HYDROLASE SUPERFAMILY PROTEIN YCLE"/>
    <property type="match status" value="1"/>
</dbReference>
<protein>
    <submittedName>
        <fullName evidence="3">Alpha/beta hydrolase</fullName>
    </submittedName>
</protein>
<dbReference type="InterPro" id="IPR050266">
    <property type="entry name" value="AB_hydrolase_sf"/>
</dbReference>
<evidence type="ECO:0000259" key="2">
    <source>
        <dbReference type="Pfam" id="PF12697"/>
    </source>
</evidence>
<dbReference type="PANTHER" id="PTHR43798">
    <property type="entry name" value="MONOACYLGLYCEROL LIPASE"/>
    <property type="match status" value="1"/>
</dbReference>
<dbReference type="EMBL" id="BAAANO010000008">
    <property type="protein sequence ID" value="GAA2003077.1"/>
    <property type="molecule type" value="Genomic_DNA"/>
</dbReference>
<comment type="caution">
    <text evidence="3">The sequence shown here is derived from an EMBL/GenBank/DDBJ whole genome shotgun (WGS) entry which is preliminary data.</text>
</comment>
<dbReference type="PRINTS" id="PR00412">
    <property type="entry name" value="EPOXHYDRLASE"/>
</dbReference>
<proteinExistence type="predicted"/>
<dbReference type="InterPro" id="IPR000639">
    <property type="entry name" value="Epox_hydrolase-like"/>
</dbReference>
<dbReference type="GO" id="GO:0016787">
    <property type="term" value="F:hydrolase activity"/>
    <property type="evidence" value="ECO:0007669"/>
    <property type="project" value="UniProtKB-KW"/>
</dbReference>
<dbReference type="Proteomes" id="UP001500755">
    <property type="component" value="Unassembled WGS sequence"/>
</dbReference>
<organism evidence="3 4">
    <name type="scientific">Brevibacterium samyangense</name>
    <dbReference type="NCBI Taxonomy" id="366888"/>
    <lineage>
        <taxon>Bacteria</taxon>
        <taxon>Bacillati</taxon>
        <taxon>Actinomycetota</taxon>
        <taxon>Actinomycetes</taxon>
        <taxon>Micrococcales</taxon>
        <taxon>Brevibacteriaceae</taxon>
        <taxon>Brevibacterium</taxon>
    </lineage>
</organism>
<dbReference type="InterPro" id="IPR000073">
    <property type="entry name" value="AB_hydrolase_1"/>
</dbReference>
<feature type="domain" description="AB hydrolase-1" evidence="2">
    <location>
        <begin position="39"/>
        <end position="294"/>
    </location>
</feature>
<dbReference type="Pfam" id="PF12697">
    <property type="entry name" value="Abhydrolase_6"/>
    <property type="match status" value="1"/>
</dbReference>
<accession>A0ABN2TB58</accession>
<reference evidence="3 4" key="1">
    <citation type="journal article" date="2019" name="Int. J. Syst. Evol. Microbiol.">
        <title>The Global Catalogue of Microorganisms (GCM) 10K type strain sequencing project: providing services to taxonomists for standard genome sequencing and annotation.</title>
        <authorList>
            <consortium name="The Broad Institute Genomics Platform"/>
            <consortium name="The Broad Institute Genome Sequencing Center for Infectious Disease"/>
            <person name="Wu L."/>
            <person name="Ma J."/>
        </authorList>
    </citation>
    <scope>NUCLEOTIDE SEQUENCE [LARGE SCALE GENOMIC DNA]</scope>
    <source>
        <strain evidence="3 4">JCM 14546</strain>
    </source>
</reference>
<name>A0ABN2TB58_9MICO</name>
<gene>
    <name evidence="3" type="ORF">GCM10009755_10060</name>
</gene>
<evidence type="ECO:0000313" key="3">
    <source>
        <dbReference type="EMBL" id="GAA2003077.1"/>
    </source>
</evidence>
<dbReference type="SUPFAM" id="SSF53474">
    <property type="entry name" value="alpha/beta-Hydrolases"/>
    <property type="match status" value="1"/>
</dbReference>
<keyword evidence="1 3" id="KW-0378">Hydrolase</keyword>
<dbReference type="InterPro" id="IPR029058">
    <property type="entry name" value="AB_hydrolase_fold"/>
</dbReference>